<name>A0AAD8M757_9APIA</name>
<protein>
    <submittedName>
        <fullName evidence="2">Uncharacterized protein</fullName>
    </submittedName>
</protein>
<comment type="caution">
    <text evidence="2">The sequence shown here is derived from an EMBL/GenBank/DDBJ whole genome shotgun (WGS) entry which is preliminary data.</text>
</comment>
<evidence type="ECO:0000313" key="2">
    <source>
        <dbReference type="EMBL" id="KAK1363151.1"/>
    </source>
</evidence>
<reference evidence="2" key="1">
    <citation type="submission" date="2023-02" db="EMBL/GenBank/DDBJ databases">
        <title>Genome of toxic invasive species Heracleum sosnowskyi carries increased number of genes despite the absence of recent whole-genome duplications.</title>
        <authorList>
            <person name="Schelkunov M."/>
            <person name="Shtratnikova V."/>
            <person name="Makarenko M."/>
            <person name="Klepikova A."/>
            <person name="Omelchenko D."/>
            <person name="Novikova G."/>
            <person name="Obukhova E."/>
            <person name="Bogdanov V."/>
            <person name="Penin A."/>
            <person name="Logacheva M."/>
        </authorList>
    </citation>
    <scope>NUCLEOTIDE SEQUENCE</scope>
    <source>
        <strain evidence="2">Hsosn_3</strain>
        <tissue evidence="2">Leaf</tissue>
    </source>
</reference>
<keyword evidence="3" id="KW-1185">Reference proteome</keyword>
<evidence type="ECO:0000256" key="1">
    <source>
        <dbReference type="SAM" id="MobiDB-lite"/>
    </source>
</evidence>
<proteinExistence type="predicted"/>
<reference evidence="2" key="2">
    <citation type="submission" date="2023-05" db="EMBL/GenBank/DDBJ databases">
        <authorList>
            <person name="Schelkunov M.I."/>
        </authorList>
    </citation>
    <scope>NUCLEOTIDE SEQUENCE</scope>
    <source>
        <strain evidence="2">Hsosn_3</strain>
        <tissue evidence="2">Leaf</tissue>
    </source>
</reference>
<evidence type="ECO:0000313" key="3">
    <source>
        <dbReference type="Proteomes" id="UP001237642"/>
    </source>
</evidence>
<gene>
    <name evidence="2" type="ORF">POM88_038712</name>
</gene>
<dbReference type="EMBL" id="JAUIZM010000009">
    <property type="protein sequence ID" value="KAK1363151.1"/>
    <property type="molecule type" value="Genomic_DNA"/>
</dbReference>
<feature type="compositionally biased region" description="Basic residues" evidence="1">
    <location>
        <begin position="39"/>
        <end position="50"/>
    </location>
</feature>
<feature type="compositionally biased region" description="Polar residues" evidence="1">
    <location>
        <begin position="124"/>
        <end position="137"/>
    </location>
</feature>
<dbReference type="AlphaFoldDB" id="A0AAD8M757"/>
<accession>A0AAD8M757</accession>
<feature type="compositionally biased region" description="Polar residues" evidence="1">
    <location>
        <begin position="58"/>
        <end position="67"/>
    </location>
</feature>
<feature type="region of interest" description="Disordered" evidence="1">
    <location>
        <begin position="34"/>
        <end position="68"/>
    </location>
</feature>
<feature type="region of interest" description="Disordered" evidence="1">
    <location>
        <begin position="124"/>
        <end position="157"/>
    </location>
</feature>
<dbReference type="Proteomes" id="UP001237642">
    <property type="component" value="Unassembled WGS sequence"/>
</dbReference>
<organism evidence="2 3">
    <name type="scientific">Heracleum sosnowskyi</name>
    <dbReference type="NCBI Taxonomy" id="360622"/>
    <lineage>
        <taxon>Eukaryota</taxon>
        <taxon>Viridiplantae</taxon>
        <taxon>Streptophyta</taxon>
        <taxon>Embryophyta</taxon>
        <taxon>Tracheophyta</taxon>
        <taxon>Spermatophyta</taxon>
        <taxon>Magnoliopsida</taxon>
        <taxon>eudicotyledons</taxon>
        <taxon>Gunneridae</taxon>
        <taxon>Pentapetalae</taxon>
        <taxon>asterids</taxon>
        <taxon>campanulids</taxon>
        <taxon>Apiales</taxon>
        <taxon>Apiaceae</taxon>
        <taxon>Apioideae</taxon>
        <taxon>apioid superclade</taxon>
        <taxon>Tordylieae</taxon>
        <taxon>Tordyliinae</taxon>
        <taxon>Heracleum</taxon>
    </lineage>
</organism>
<sequence length="219" mass="24254">MKVWQLRVLHFPRPFLIVLSHQSTLPENFNNVREVSATQRKKGTKSGKAKNKLENPLPGSNSLLQVSKQRDSDKAFFESGYIKASQSEVDSGCFQAVKEDVEQLPKQDSLGADEAGRKLEQHSIAVTTKNDSLGRNSVKSKRASGERASPTGNHPVSVGTVNMQEHMEDRSIVVQQNHHMGSSSNSSKNIHKFMDQQGSIPEPIVSDAWDPSVGWNMPH</sequence>